<accession>A0A1G6ZQL6</accession>
<dbReference type="AlphaFoldDB" id="A0A1G6ZQL6"/>
<evidence type="ECO:0000313" key="2">
    <source>
        <dbReference type="Proteomes" id="UP000243205"/>
    </source>
</evidence>
<dbReference type="InterPro" id="IPR019238">
    <property type="entry name" value="AbiEi_2"/>
</dbReference>
<evidence type="ECO:0008006" key="3">
    <source>
        <dbReference type="Google" id="ProtNLM"/>
    </source>
</evidence>
<proteinExistence type="predicted"/>
<keyword evidence="2" id="KW-1185">Reference proteome</keyword>
<protein>
    <recommendedName>
        <fullName evidence="3">Transcriptional regulator, AbiEi antitoxin, Type IV TA system</fullName>
    </recommendedName>
</protein>
<organism evidence="1 2">
    <name type="scientific">Desulfuromonas thiophila</name>
    <dbReference type="NCBI Taxonomy" id="57664"/>
    <lineage>
        <taxon>Bacteria</taxon>
        <taxon>Pseudomonadati</taxon>
        <taxon>Thermodesulfobacteriota</taxon>
        <taxon>Desulfuromonadia</taxon>
        <taxon>Desulfuromonadales</taxon>
        <taxon>Desulfuromonadaceae</taxon>
        <taxon>Desulfuromonas</taxon>
    </lineage>
</organism>
<dbReference type="Pfam" id="PF09952">
    <property type="entry name" value="AbiEi_2"/>
    <property type="match status" value="1"/>
</dbReference>
<dbReference type="RefSeq" id="WP_171906306.1">
    <property type="nucleotide sequence ID" value="NZ_FNAQ01000003.1"/>
</dbReference>
<dbReference type="Proteomes" id="UP000243205">
    <property type="component" value="Unassembled WGS sequence"/>
</dbReference>
<evidence type="ECO:0000313" key="1">
    <source>
        <dbReference type="EMBL" id="SDE04782.1"/>
    </source>
</evidence>
<sequence>MPTLPAREMKLIRSVLHRLNQVPGLRAQHRIGGRPPFSGLLQLSGTWGELVRPIRLAWRISPQQAELLRFQLHTLRDEHPVLLADYIGDSLAQALMADDLAFFDSAGNGFLQAAPLYYRCTGQRGARPAPLPNRCTQRAGLKILYQLLRDPTLADAPYRAIAAAAGVALGTVGPVIQDLLAKGLLHGSDGQRQLGDLEALHQLWEPAFIERLRPRLQVQRCRLNRPWHLGSLPGLIREQGLTDQVLLGGELAAACYCPHTQPQQASLHFPATLVLLKPLLQLRLLPDPDGPIDIVRQFATNQAFARTSAEGVRLSDPLSLRAELLYLGTPPRQALAAQLTRDYLFGANSATLKGATPCGDDFC</sequence>
<gene>
    <name evidence="1" type="ORF">SAMN05661003_10379</name>
</gene>
<reference evidence="2" key="1">
    <citation type="submission" date="2016-10" db="EMBL/GenBank/DDBJ databases">
        <authorList>
            <person name="Varghese N."/>
            <person name="Submissions S."/>
        </authorList>
    </citation>
    <scope>NUCLEOTIDE SEQUENCE [LARGE SCALE GENOMIC DNA]</scope>
    <source>
        <strain evidence="2">DSM 8987</strain>
    </source>
</reference>
<name>A0A1G6ZQL6_9BACT</name>
<dbReference type="EMBL" id="FNAQ01000003">
    <property type="protein sequence ID" value="SDE04782.1"/>
    <property type="molecule type" value="Genomic_DNA"/>
</dbReference>
<dbReference type="STRING" id="57664.SAMN05661003_10379"/>